<protein>
    <submittedName>
        <fullName evidence="2">Uncharacterized protein</fullName>
    </submittedName>
</protein>
<name>A0A1I7X5P6_HETBA</name>
<dbReference type="AlphaFoldDB" id="A0A1I7X5P6"/>
<evidence type="ECO:0000313" key="1">
    <source>
        <dbReference type="Proteomes" id="UP000095283"/>
    </source>
</evidence>
<dbReference type="Proteomes" id="UP000095283">
    <property type="component" value="Unplaced"/>
</dbReference>
<reference evidence="2" key="1">
    <citation type="submission" date="2016-11" db="UniProtKB">
        <authorList>
            <consortium name="WormBaseParasite"/>
        </authorList>
    </citation>
    <scope>IDENTIFICATION</scope>
</reference>
<accession>A0A1I7X5P6</accession>
<evidence type="ECO:0000313" key="2">
    <source>
        <dbReference type="WBParaSite" id="Hba_12888"/>
    </source>
</evidence>
<keyword evidence="1" id="KW-1185">Reference proteome</keyword>
<dbReference type="WBParaSite" id="Hba_12888">
    <property type="protein sequence ID" value="Hba_12888"/>
    <property type="gene ID" value="Hba_12888"/>
</dbReference>
<sequence>MSEERYRLPTYHNKRWQRSYFFRKLQHVSHNEYVYSLSSAKYLLDLLKRAPNIPHSSVSVSSKFLHLWQKTTKYLVLQQVFEQIVFFQDD</sequence>
<organism evidence="1 2">
    <name type="scientific">Heterorhabditis bacteriophora</name>
    <name type="common">Entomopathogenic nematode worm</name>
    <dbReference type="NCBI Taxonomy" id="37862"/>
    <lineage>
        <taxon>Eukaryota</taxon>
        <taxon>Metazoa</taxon>
        <taxon>Ecdysozoa</taxon>
        <taxon>Nematoda</taxon>
        <taxon>Chromadorea</taxon>
        <taxon>Rhabditida</taxon>
        <taxon>Rhabditina</taxon>
        <taxon>Rhabditomorpha</taxon>
        <taxon>Strongyloidea</taxon>
        <taxon>Heterorhabditidae</taxon>
        <taxon>Heterorhabditis</taxon>
    </lineage>
</organism>
<proteinExistence type="predicted"/>